<keyword evidence="2" id="KW-0472">Membrane</keyword>
<evidence type="ECO:0000259" key="4">
    <source>
        <dbReference type="SMART" id="SM00208"/>
    </source>
</evidence>
<gene>
    <name evidence="5" type="ORF">PTSG_03874</name>
</gene>
<reference evidence="5" key="1">
    <citation type="submission" date="2009-08" db="EMBL/GenBank/DDBJ databases">
        <title>Annotation of Salpingoeca rosetta.</title>
        <authorList>
            <consortium name="The Broad Institute Genome Sequencing Platform"/>
            <person name="Russ C."/>
            <person name="Cuomo C."/>
            <person name="Burger G."/>
            <person name="Gray M.W."/>
            <person name="Holland P.W.H."/>
            <person name="King N."/>
            <person name="Lang F.B.F."/>
            <person name="Roger A.J."/>
            <person name="Ruiz-Trillo I."/>
            <person name="Young S.K."/>
            <person name="Zeng Q."/>
            <person name="Gargeya S."/>
            <person name="Alvarado L."/>
            <person name="Berlin A."/>
            <person name="Chapman S.B."/>
            <person name="Chen Z."/>
            <person name="Freedman E."/>
            <person name="Gellesch M."/>
            <person name="Goldberg J."/>
            <person name="Griggs A."/>
            <person name="Gujja S."/>
            <person name="Heilman E."/>
            <person name="Heiman D."/>
            <person name="Howarth C."/>
            <person name="Mehta T."/>
            <person name="Neiman D."/>
            <person name="Pearson M."/>
            <person name="Roberts A."/>
            <person name="Saif S."/>
            <person name="Shea T."/>
            <person name="Shenoy N."/>
            <person name="Sisk P."/>
            <person name="Stolte C."/>
            <person name="Sykes S."/>
            <person name="White J."/>
            <person name="Yandava C."/>
            <person name="Haas B."/>
            <person name="Nusbaum C."/>
            <person name="Birren B."/>
        </authorList>
    </citation>
    <scope>NUCLEOTIDE SEQUENCE [LARGE SCALE GENOMIC DNA]</scope>
    <source>
        <strain evidence="5">ATCC 50818</strain>
    </source>
</reference>
<keyword evidence="2" id="KW-0812">Transmembrane</keyword>
<feature type="transmembrane region" description="Helical" evidence="2">
    <location>
        <begin position="639"/>
        <end position="662"/>
    </location>
</feature>
<organism evidence="6">
    <name type="scientific">Salpingoeca rosetta (strain ATCC 50818 / BSB-021)</name>
    <dbReference type="NCBI Taxonomy" id="946362"/>
    <lineage>
        <taxon>Eukaryota</taxon>
        <taxon>Choanoflagellata</taxon>
        <taxon>Craspedida</taxon>
        <taxon>Salpingoecidae</taxon>
        <taxon>Salpingoeca</taxon>
    </lineage>
</organism>
<evidence type="ECO:0000256" key="1">
    <source>
        <dbReference type="SAM" id="MobiDB-lite"/>
    </source>
</evidence>
<dbReference type="Pfam" id="PF00020">
    <property type="entry name" value="TNFR_c6"/>
    <property type="match status" value="1"/>
</dbReference>
<keyword evidence="3" id="KW-0732">Signal</keyword>
<feature type="region of interest" description="Disordered" evidence="1">
    <location>
        <begin position="870"/>
        <end position="894"/>
    </location>
</feature>
<dbReference type="RefSeq" id="XP_004995607.1">
    <property type="nucleotide sequence ID" value="XM_004995550.1"/>
</dbReference>
<dbReference type="InParanoid" id="F2U5M7"/>
<dbReference type="Proteomes" id="UP000007799">
    <property type="component" value="Unassembled WGS sequence"/>
</dbReference>
<dbReference type="Gene3D" id="2.10.50.10">
    <property type="entry name" value="Tumor Necrosis Factor Receptor, subunit A, domain 2"/>
    <property type="match status" value="1"/>
</dbReference>
<name>F2U5M7_SALR5</name>
<evidence type="ECO:0000313" key="5">
    <source>
        <dbReference type="EMBL" id="EGD83243.1"/>
    </source>
</evidence>
<dbReference type="KEGG" id="sre:PTSG_03874"/>
<dbReference type="EMBL" id="GL832962">
    <property type="protein sequence ID" value="EGD83243.1"/>
    <property type="molecule type" value="Genomic_DNA"/>
</dbReference>
<feature type="chain" id="PRO_5003288419" description="TNFR-Cys domain-containing protein" evidence="3">
    <location>
        <begin position="26"/>
        <end position="894"/>
    </location>
</feature>
<feature type="compositionally biased region" description="Polar residues" evidence="1">
    <location>
        <begin position="754"/>
        <end position="765"/>
    </location>
</feature>
<dbReference type="eggNOG" id="ENOG502T1FE">
    <property type="taxonomic scope" value="Eukaryota"/>
</dbReference>
<feature type="signal peptide" evidence="3">
    <location>
        <begin position="1"/>
        <end position="25"/>
    </location>
</feature>
<evidence type="ECO:0000313" key="6">
    <source>
        <dbReference type="Proteomes" id="UP000007799"/>
    </source>
</evidence>
<protein>
    <recommendedName>
        <fullName evidence="4">TNFR-Cys domain-containing protein</fullName>
    </recommendedName>
</protein>
<feature type="domain" description="TNFR-Cys" evidence="4">
    <location>
        <begin position="563"/>
        <end position="601"/>
    </location>
</feature>
<keyword evidence="6" id="KW-1185">Reference proteome</keyword>
<feature type="compositionally biased region" description="Polar residues" evidence="1">
    <location>
        <begin position="870"/>
        <end position="880"/>
    </location>
</feature>
<keyword evidence="2" id="KW-1133">Transmembrane helix</keyword>
<feature type="region of interest" description="Disordered" evidence="1">
    <location>
        <begin position="736"/>
        <end position="782"/>
    </location>
</feature>
<dbReference type="AlphaFoldDB" id="F2U5M7"/>
<accession>F2U5M7</accession>
<feature type="domain" description="TNFR-Cys" evidence="4">
    <location>
        <begin position="277"/>
        <end position="315"/>
    </location>
</feature>
<dbReference type="InterPro" id="IPR001368">
    <property type="entry name" value="TNFR/NGFR_Cys_rich_reg"/>
</dbReference>
<dbReference type="GeneID" id="16076187"/>
<evidence type="ECO:0000256" key="2">
    <source>
        <dbReference type="SAM" id="Phobius"/>
    </source>
</evidence>
<dbReference type="SMART" id="SM00208">
    <property type="entry name" value="TNFR"/>
    <property type="match status" value="2"/>
</dbReference>
<evidence type="ECO:0000256" key="3">
    <source>
        <dbReference type="SAM" id="SignalP"/>
    </source>
</evidence>
<proteinExistence type="predicted"/>
<sequence>MRLSAFATVASIAAVILGLTSAVTAQDSACEWSRACPVSLRPSTSVLVAVQVSSVNDFINERIDLDTGAPATADEVHVQFRNNMILTGANTTQSVTFYSPAGRAIAVSEAAPAAVAFLASEQWISTATTACLCHAQPDATPLIDVANYATIRVHLDLEFMVDRTPSCALRFENTTRVWTVDASLYADIAVNSSTTALRLQSIDCGNTATPTAVRFTAVAARPCDIPGCVACKQDGVTCAACFNPATLASPDAYADAHVYSGNGFTYLALDGTCTSACEQGTFLNTTAGACMQPRTCTMDDEYESAAPTATSDRECTPVTTCDEQAEFELTAPTATSDRICSALLPCDNGTMRDPANPAVCRQCQQGMRYDADAEACVPLAANEYEVRAVNGTTSEIRTCDCAGPCVRFINDTVDTVTCVPEGCAAGEIKEHFFAPDSTCTSCGPGHEIPTTGSFYGTCDMYTCPSSTYDHDSDPSTACRVCDAGSEIVTTGSTSTCVACAGNTTDDDYDASTPCVLCNEFVVGHAGPCSLVACQAGATLVAGLCVPVGCPPGEERVGGACQPCAGGHFSIGPRQPACVPHNPCSSGTYERAAPTATSDRVCQQCSAGCTCTATDETCPGGTQQSTGGSTASTSGSGTDYLPVGAGVGVGLILVSALVGLVIARKRRGSNKAGDRIAMTSSHNFDRQRPFYENSSQQQQQQQQQEQVQYEYADTPRIQQTSMGGGGMYEELDKPASENMYSSVRPDGRAPRAGGQDTSSIYASVDQQADVPQAAGGRHEGMDIYGSAIEDPSALYSVPVKTKKPEHPDGLIYADLKFVQGSAEGGIDQTGTGTAASGGISGGAFRETVRGQRPQEDTQYASVDQLRTLQAQQANEGGSSVLDQKEVEYQNVDEFA</sequence>